<feature type="transmembrane region" description="Helical" evidence="7">
    <location>
        <begin position="194"/>
        <end position="215"/>
    </location>
</feature>
<dbReference type="PANTHER" id="PTHR33048:SF129">
    <property type="entry name" value="INTEGRAL MEMBRANE PROTEIN-RELATED"/>
    <property type="match status" value="1"/>
</dbReference>
<name>A0A6A5YZD9_9PLEO</name>
<evidence type="ECO:0000256" key="4">
    <source>
        <dbReference type="ARBA" id="ARBA00023136"/>
    </source>
</evidence>
<feature type="transmembrane region" description="Helical" evidence="7">
    <location>
        <begin position="35"/>
        <end position="58"/>
    </location>
</feature>
<dbReference type="InterPro" id="IPR049326">
    <property type="entry name" value="Rhodopsin_dom_fungi"/>
</dbReference>
<dbReference type="EMBL" id="ML977332">
    <property type="protein sequence ID" value="KAF2111947.1"/>
    <property type="molecule type" value="Genomic_DNA"/>
</dbReference>
<evidence type="ECO:0000256" key="1">
    <source>
        <dbReference type="ARBA" id="ARBA00004141"/>
    </source>
</evidence>
<evidence type="ECO:0000259" key="8">
    <source>
        <dbReference type="Pfam" id="PF20684"/>
    </source>
</evidence>
<evidence type="ECO:0000256" key="6">
    <source>
        <dbReference type="SAM" id="MobiDB-lite"/>
    </source>
</evidence>
<feature type="domain" description="Rhodopsin" evidence="8">
    <location>
        <begin position="19"/>
        <end position="257"/>
    </location>
</feature>
<dbReference type="Proteomes" id="UP000799770">
    <property type="component" value="Unassembled WGS sequence"/>
</dbReference>
<keyword evidence="2 7" id="KW-0812">Transmembrane</keyword>
<dbReference type="PANTHER" id="PTHR33048">
    <property type="entry name" value="PTH11-LIKE INTEGRAL MEMBRANE PROTEIN (AFU_ORTHOLOGUE AFUA_5G11245)"/>
    <property type="match status" value="1"/>
</dbReference>
<proteinExistence type="inferred from homology"/>
<dbReference type="GO" id="GO:0016020">
    <property type="term" value="C:membrane"/>
    <property type="evidence" value="ECO:0007669"/>
    <property type="project" value="UniProtKB-SubCell"/>
</dbReference>
<sequence length="335" mass="37089">MYLIPVPILSTIALALCVLRIWTRVTRTRRMYIDDWLIAVAMVLSLVNTGLASGAFAYGWGHIYVTLAPANIVKVLKLLFGVQTTWVVSICLIRVSVACSLLRFGQELFWRAPLFFIIGFQILVSCSYIVIQFAQCRPVSANWEQVPDVKCWPTQPIVDYGWAIAAVYVSMDLVLAMMPIRLIRMLTRPPAEKVLIGILMATGLLATSMACAKMTTFPNFGKGDPMQATVAPSTYAKLEEIVGIIASSLPALKQPVEKLLKRYNLFDTRFHNTRPSFVGDQPVSLPQMPREQDQRSSGEASSQGVKDKIRIDSVSVLPGSSSSKLDGRKEGFQAL</sequence>
<evidence type="ECO:0000256" key="5">
    <source>
        <dbReference type="ARBA" id="ARBA00038359"/>
    </source>
</evidence>
<dbReference type="Pfam" id="PF20684">
    <property type="entry name" value="Fung_rhodopsin"/>
    <property type="match status" value="1"/>
</dbReference>
<evidence type="ECO:0000313" key="10">
    <source>
        <dbReference type="Proteomes" id="UP000799770"/>
    </source>
</evidence>
<feature type="region of interest" description="Disordered" evidence="6">
    <location>
        <begin position="277"/>
        <end position="335"/>
    </location>
</feature>
<feature type="transmembrane region" description="Helical" evidence="7">
    <location>
        <begin position="114"/>
        <end position="134"/>
    </location>
</feature>
<keyword evidence="4 7" id="KW-0472">Membrane</keyword>
<keyword evidence="10" id="KW-1185">Reference proteome</keyword>
<dbReference type="InterPro" id="IPR052337">
    <property type="entry name" value="SAT4-like"/>
</dbReference>
<evidence type="ECO:0000256" key="2">
    <source>
        <dbReference type="ARBA" id="ARBA00022692"/>
    </source>
</evidence>
<feature type="transmembrane region" description="Helical" evidence="7">
    <location>
        <begin position="160"/>
        <end position="182"/>
    </location>
</feature>
<reference evidence="9" key="1">
    <citation type="journal article" date="2020" name="Stud. Mycol.">
        <title>101 Dothideomycetes genomes: a test case for predicting lifestyles and emergence of pathogens.</title>
        <authorList>
            <person name="Haridas S."/>
            <person name="Albert R."/>
            <person name="Binder M."/>
            <person name="Bloem J."/>
            <person name="Labutti K."/>
            <person name="Salamov A."/>
            <person name="Andreopoulos B."/>
            <person name="Baker S."/>
            <person name="Barry K."/>
            <person name="Bills G."/>
            <person name="Bluhm B."/>
            <person name="Cannon C."/>
            <person name="Castanera R."/>
            <person name="Culley D."/>
            <person name="Daum C."/>
            <person name="Ezra D."/>
            <person name="Gonzalez J."/>
            <person name="Henrissat B."/>
            <person name="Kuo A."/>
            <person name="Liang C."/>
            <person name="Lipzen A."/>
            <person name="Lutzoni F."/>
            <person name="Magnuson J."/>
            <person name="Mondo S."/>
            <person name="Nolan M."/>
            <person name="Ohm R."/>
            <person name="Pangilinan J."/>
            <person name="Park H.-J."/>
            <person name="Ramirez L."/>
            <person name="Alfaro M."/>
            <person name="Sun H."/>
            <person name="Tritt A."/>
            <person name="Yoshinaga Y."/>
            <person name="Zwiers L.-H."/>
            <person name="Turgeon B."/>
            <person name="Goodwin S."/>
            <person name="Spatafora J."/>
            <person name="Crous P."/>
            <person name="Grigoriev I."/>
        </authorList>
    </citation>
    <scope>NUCLEOTIDE SEQUENCE</scope>
    <source>
        <strain evidence="9">CBS 627.86</strain>
    </source>
</reference>
<evidence type="ECO:0000256" key="7">
    <source>
        <dbReference type="SAM" id="Phobius"/>
    </source>
</evidence>
<feature type="compositionally biased region" description="Low complexity" evidence="6">
    <location>
        <begin position="313"/>
        <end position="323"/>
    </location>
</feature>
<comment type="similarity">
    <text evidence="5">Belongs to the SAT4 family.</text>
</comment>
<gene>
    <name evidence="9" type="ORF">BDV96DRAFT_498380</name>
</gene>
<evidence type="ECO:0000256" key="3">
    <source>
        <dbReference type="ARBA" id="ARBA00022989"/>
    </source>
</evidence>
<dbReference type="AlphaFoldDB" id="A0A6A5YZD9"/>
<keyword evidence="3 7" id="KW-1133">Transmembrane helix</keyword>
<feature type="compositionally biased region" description="Basic and acidic residues" evidence="6">
    <location>
        <begin position="325"/>
        <end position="335"/>
    </location>
</feature>
<protein>
    <recommendedName>
        <fullName evidence="8">Rhodopsin domain-containing protein</fullName>
    </recommendedName>
</protein>
<organism evidence="9 10">
    <name type="scientific">Lophiotrema nucula</name>
    <dbReference type="NCBI Taxonomy" id="690887"/>
    <lineage>
        <taxon>Eukaryota</taxon>
        <taxon>Fungi</taxon>
        <taxon>Dikarya</taxon>
        <taxon>Ascomycota</taxon>
        <taxon>Pezizomycotina</taxon>
        <taxon>Dothideomycetes</taxon>
        <taxon>Pleosporomycetidae</taxon>
        <taxon>Pleosporales</taxon>
        <taxon>Lophiotremataceae</taxon>
        <taxon>Lophiotrema</taxon>
    </lineage>
</organism>
<feature type="transmembrane region" description="Helical" evidence="7">
    <location>
        <begin position="78"/>
        <end position="102"/>
    </location>
</feature>
<feature type="transmembrane region" description="Helical" evidence="7">
    <location>
        <begin position="6"/>
        <end position="23"/>
    </location>
</feature>
<dbReference type="OrthoDB" id="5278984at2759"/>
<accession>A0A6A5YZD9</accession>
<comment type="subcellular location">
    <subcellularLocation>
        <location evidence="1">Membrane</location>
        <topology evidence="1">Multi-pass membrane protein</topology>
    </subcellularLocation>
</comment>
<evidence type="ECO:0000313" key="9">
    <source>
        <dbReference type="EMBL" id="KAF2111947.1"/>
    </source>
</evidence>